<evidence type="ECO:0000313" key="1">
    <source>
        <dbReference type="EMBL" id="CAG6602657.1"/>
    </source>
</evidence>
<proteinExistence type="predicted"/>
<name>A0A8D8LB43_CULPI</name>
<reference evidence="1" key="1">
    <citation type="submission" date="2021-05" db="EMBL/GenBank/DDBJ databases">
        <authorList>
            <person name="Alioto T."/>
            <person name="Alioto T."/>
            <person name="Gomez Garrido J."/>
        </authorList>
    </citation>
    <scope>NUCLEOTIDE SEQUENCE</scope>
</reference>
<accession>A0A8D8LB43</accession>
<organism evidence="1">
    <name type="scientific">Culex pipiens</name>
    <name type="common">House mosquito</name>
    <dbReference type="NCBI Taxonomy" id="7175"/>
    <lineage>
        <taxon>Eukaryota</taxon>
        <taxon>Metazoa</taxon>
        <taxon>Ecdysozoa</taxon>
        <taxon>Arthropoda</taxon>
        <taxon>Hexapoda</taxon>
        <taxon>Insecta</taxon>
        <taxon>Pterygota</taxon>
        <taxon>Neoptera</taxon>
        <taxon>Endopterygota</taxon>
        <taxon>Diptera</taxon>
        <taxon>Nematocera</taxon>
        <taxon>Culicoidea</taxon>
        <taxon>Culicidae</taxon>
        <taxon>Culicinae</taxon>
        <taxon>Culicini</taxon>
        <taxon>Culex</taxon>
        <taxon>Culex</taxon>
    </lineage>
</organism>
<dbReference type="AlphaFoldDB" id="A0A8D8LB43"/>
<sequence>MVRCTRPSARCATRASRCTVDAGWSTETRRSFCLIWVRPLGRWTATSMSCGSRPTLEFRTWTSRATMPSSWATLLLPLSRSLSVAPSNTPVTTSTDRRV</sequence>
<dbReference type="EMBL" id="HBUE01350159">
    <property type="protein sequence ID" value="CAG6602657.1"/>
    <property type="molecule type" value="Transcribed_RNA"/>
</dbReference>
<protein>
    <submittedName>
        <fullName evidence="1">(northern house mosquito) hypothetical protein</fullName>
    </submittedName>
</protein>
<dbReference type="EMBL" id="HBUE01243067">
    <property type="protein sequence ID" value="CAG6550363.1"/>
    <property type="molecule type" value="Transcribed_RNA"/>
</dbReference>